<dbReference type="InterPro" id="IPR015813">
    <property type="entry name" value="Pyrv/PenolPyrv_kinase-like_dom"/>
</dbReference>
<gene>
    <name evidence="1" type="ORF">Plec18167_001589</name>
</gene>
<reference evidence="1 2" key="1">
    <citation type="journal article" date="2024" name="IMA Fungus">
        <title>IMA Genome - F19 : A genome assembly and annotation guide to empower mycologists, including annotated draft genome sequences of Ceratocystis pirilliformis, Diaporthe australafricana, Fusarium ophioides, Paecilomyces lecythidis, and Sporothrix stenoceras.</title>
        <authorList>
            <person name="Aylward J."/>
            <person name="Wilson A.M."/>
            <person name="Visagie C.M."/>
            <person name="Spraker J."/>
            <person name="Barnes I."/>
            <person name="Buitendag C."/>
            <person name="Ceriani C."/>
            <person name="Del Mar Angel L."/>
            <person name="du Plessis D."/>
            <person name="Fuchs T."/>
            <person name="Gasser K."/>
            <person name="Kramer D."/>
            <person name="Li W."/>
            <person name="Munsamy K."/>
            <person name="Piso A."/>
            <person name="Price J.L."/>
            <person name="Sonnekus B."/>
            <person name="Thomas C."/>
            <person name="van der Nest A."/>
            <person name="van Dijk A."/>
            <person name="van Heerden A."/>
            <person name="van Vuuren N."/>
            <person name="Yilmaz N."/>
            <person name="Duong T.A."/>
            <person name="van der Merwe N.A."/>
            <person name="Wingfield M.J."/>
            <person name="Wingfield B.D."/>
        </authorList>
    </citation>
    <scope>NUCLEOTIDE SEQUENCE [LARGE SCALE GENOMIC DNA]</scope>
    <source>
        <strain evidence="1 2">CMW 18167</strain>
    </source>
</reference>
<accession>A0ABR3YAP9</accession>
<evidence type="ECO:0000313" key="2">
    <source>
        <dbReference type="Proteomes" id="UP001583193"/>
    </source>
</evidence>
<dbReference type="InterPro" id="IPR039556">
    <property type="entry name" value="ICL/PEPM"/>
</dbReference>
<name>A0ABR3YAP9_9EURO</name>
<dbReference type="InterPro" id="IPR040442">
    <property type="entry name" value="Pyrv_kinase-like_dom_sf"/>
</dbReference>
<proteinExistence type="predicted"/>
<keyword evidence="2" id="KW-1185">Reference proteome</keyword>
<evidence type="ECO:0000313" key="1">
    <source>
        <dbReference type="EMBL" id="KAL1884932.1"/>
    </source>
</evidence>
<dbReference type="PANTHER" id="PTHR42905">
    <property type="entry name" value="PHOSPHOENOLPYRUVATE CARBOXYLASE"/>
    <property type="match status" value="1"/>
</dbReference>
<organism evidence="1 2">
    <name type="scientific">Paecilomyces lecythidis</name>
    <dbReference type="NCBI Taxonomy" id="3004212"/>
    <lineage>
        <taxon>Eukaryota</taxon>
        <taxon>Fungi</taxon>
        <taxon>Dikarya</taxon>
        <taxon>Ascomycota</taxon>
        <taxon>Pezizomycotina</taxon>
        <taxon>Eurotiomycetes</taxon>
        <taxon>Eurotiomycetidae</taxon>
        <taxon>Eurotiales</taxon>
        <taxon>Thermoascaceae</taxon>
        <taxon>Paecilomyces</taxon>
    </lineage>
</organism>
<dbReference type="SUPFAM" id="SSF51621">
    <property type="entry name" value="Phosphoenolpyruvate/pyruvate domain"/>
    <property type="match status" value="1"/>
</dbReference>
<dbReference type="EMBL" id="JAVDPF010000003">
    <property type="protein sequence ID" value="KAL1884932.1"/>
    <property type="molecule type" value="Genomic_DNA"/>
</dbReference>
<sequence length="295" mass="32104">MLTSAQRLRQLLDDPNKIVVCPGVYDGLSARLALHEGFDALYMTGAGTSMSRIGMADLGLATLNDMKENAEMIANLDPHVPLIADADTGYGSAINVARTVALYARAGVAALHLEDQVVNKRCGYLNGKELVSREEYLSRIRAAVTVREQLQSDIVIIARTDALQSLGFEEALSRLKAAIEIGADVAFLEAIQTREQAAQVCKAFKATNTPVMYGMVQGTKSPRFTVQEAKEIGFKIIVYAAICLIPVCLGVKKALKKLKEEGELEEASANITPRHIFDICGMQDLISFDRLVTKD</sequence>
<dbReference type="Pfam" id="PF13714">
    <property type="entry name" value="PEP_mutase"/>
    <property type="match status" value="1"/>
</dbReference>
<protein>
    <submittedName>
        <fullName evidence="1">Uncharacterized protein</fullName>
    </submittedName>
</protein>
<dbReference type="CDD" id="cd00377">
    <property type="entry name" value="ICL_PEPM"/>
    <property type="match status" value="1"/>
</dbReference>
<dbReference type="Proteomes" id="UP001583193">
    <property type="component" value="Unassembled WGS sequence"/>
</dbReference>
<comment type="caution">
    <text evidence="1">The sequence shown here is derived from an EMBL/GenBank/DDBJ whole genome shotgun (WGS) entry which is preliminary data.</text>
</comment>
<dbReference type="Gene3D" id="3.20.20.60">
    <property type="entry name" value="Phosphoenolpyruvate-binding domains"/>
    <property type="match status" value="1"/>
</dbReference>
<dbReference type="PANTHER" id="PTHR42905:SF2">
    <property type="entry name" value="PHOSPHOENOLPYRUVATE CARBOXYLASE FAMILY PROTEIN"/>
    <property type="match status" value="1"/>
</dbReference>